<name>A0A5J4Z4T6_PORPP</name>
<evidence type="ECO:0000256" key="1">
    <source>
        <dbReference type="SAM" id="MobiDB-lite"/>
    </source>
</evidence>
<dbReference type="Proteomes" id="UP000324585">
    <property type="component" value="Unassembled WGS sequence"/>
</dbReference>
<proteinExistence type="predicted"/>
<feature type="region of interest" description="Disordered" evidence="1">
    <location>
        <begin position="40"/>
        <end position="65"/>
    </location>
</feature>
<keyword evidence="4" id="KW-1185">Reference proteome</keyword>
<accession>A0A5J4Z4T6</accession>
<gene>
    <name evidence="3" type="ORF">FVE85_5825</name>
</gene>
<dbReference type="EMBL" id="VRMN01000001">
    <property type="protein sequence ID" value="KAA8498240.1"/>
    <property type="molecule type" value="Genomic_DNA"/>
</dbReference>
<evidence type="ECO:0000313" key="3">
    <source>
        <dbReference type="EMBL" id="KAA8498240.1"/>
    </source>
</evidence>
<dbReference type="AlphaFoldDB" id="A0A5J4Z4T6"/>
<keyword evidence="2" id="KW-0812">Transmembrane</keyword>
<organism evidence="3 4">
    <name type="scientific">Porphyridium purpureum</name>
    <name type="common">Red alga</name>
    <name type="synonym">Porphyridium cruentum</name>
    <dbReference type="NCBI Taxonomy" id="35688"/>
    <lineage>
        <taxon>Eukaryota</taxon>
        <taxon>Rhodophyta</taxon>
        <taxon>Bangiophyceae</taxon>
        <taxon>Porphyridiales</taxon>
        <taxon>Porphyridiaceae</taxon>
        <taxon>Porphyridium</taxon>
    </lineage>
</organism>
<sequence>MAFVSGKSAFAEGPLCHAGAGGNHARRRCLVRKARYSSRAPSRVALKSNSDAEPGDGMDAGKNQPNNALGVLRKMHVKISDNGFLRYGYELGAFWQDQRNDALLDGVTENIVRQGDTAGGSDKLVAWSSEVEEKRKKLEKETDLLKTQTDEEWKALTDTLDLFGQLLGVKFVEGKDKNLNTAGKLLLASVFVMPFLLVWAASFFLSRALAPLLMSDPLDL</sequence>
<keyword evidence="2" id="KW-1133">Transmembrane helix</keyword>
<feature type="transmembrane region" description="Helical" evidence="2">
    <location>
        <begin position="185"/>
        <end position="210"/>
    </location>
</feature>
<evidence type="ECO:0000256" key="2">
    <source>
        <dbReference type="SAM" id="Phobius"/>
    </source>
</evidence>
<reference evidence="4" key="1">
    <citation type="journal article" date="2019" name="Nat. Commun.">
        <title>Expansion of phycobilisome linker gene families in mesophilic red algae.</title>
        <authorList>
            <person name="Lee J."/>
            <person name="Kim D."/>
            <person name="Bhattacharya D."/>
            <person name="Yoon H.S."/>
        </authorList>
    </citation>
    <scope>NUCLEOTIDE SEQUENCE [LARGE SCALE GENOMIC DNA]</scope>
    <source>
        <strain evidence="4">CCMP 1328</strain>
    </source>
</reference>
<keyword evidence="2" id="KW-0472">Membrane</keyword>
<comment type="caution">
    <text evidence="3">The sequence shown here is derived from an EMBL/GenBank/DDBJ whole genome shotgun (WGS) entry which is preliminary data.</text>
</comment>
<evidence type="ECO:0000313" key="4">
    <source>
        <dbReference type="Proteomes" id="UP000324585"/>
    </source>
</evidence>
<protein>
    <submittedName>
        <fullName evidence="3">Uncharacterized protein</fullName>
    </submittedName>
</protein>